<dbReference type="SUPFAM" id="SSF52540">
    <property type="entry name" value="P-loop containing nucleoside triphosphate hydrolases"/>
    <property type="match status" value="1"/>
</dbReference>
<dbReference type="InterPro" id="IPR027417">
    <property type="entry name" value="P-loop_NTPase"/>
</dbReference>
<dbReference type="EMBL" id="AP011753">
    <property type="protein sequence ID" value="BAL56616.1"/>
    <property type="molecule type" value="Genomic_DNA"/>
</dbReference>
<dbReference type="Pfam" id="PF13401">
    <property type="entry name" value="AAA_22"/>
    <property type="match status" value="1"/>
</dbReference>
<proteinExistence type="predicted"/>
<feature type="domain" description="ORC1/DEAH AAA+ ATPase" evidence="2">
    <location>
        <begin position="195"/>
        <end position="298"/>
    </location>
</feature>
<accession>H5SKD0</accession>
<gene>
    <name evidence="3" type="ORF">HGMM_F41E03C27</name>
</gene>
<protein>
    <submittedName>
        <fullName evidence="3">Hypothetical conserved protein</fullName>
    </submittedName>
</protein>
<reference evidence="3" key="2">
    <citation type="journal article" date="2012" name="PLoS ONE">
        <title>A Deeply Branching Thermophilic Bacterium with an Ancient Acetyl-CoA Pathway Dominates a Subsurface Ecosystem.</title>
        <authorList>
            <person name="Takami H."/>
            <person name="Noguchi H."/>
            <person name="Takaki Y."/>
            <person name="Uchiyama I."/>
            <person name="Toyoda A."/>
            <person name="Nishi S."/>
            <person name="Chee G.-J."/>
            <person name="Arai W."/>
            <person name="Nunoura T."/>
            <person name="Itoh T."/>
            <person name="Hattori M."/>
            <person name="Takai K."/>
        </authorList>
    </citation>
    <scope>NUCLEOTIDE SEQUENCE</scope>
</reference>
<sequence>MGGGAGRFRLPGVRPARPGGLLSEDDIRARLPAPLPDLPQALEALCYHGLVVGEAGGFYRVAGEMFREWFLRNVPSDTSSPSSSPDHLRLQQLAERAGGGEPETLPGPGGRGVSTGGDVQGSIIITGDRNVVVIPGMPVAPPAERPPTPRSAEHVPRNTQHVSNPFCDRGRINDPTRLFNRERILRELRDMLSRGNSVSLVGEPEIGKSSVLYALYRTRAEWFPEGFVHYVDLQGVLDLEDFCAEVLEGMGREPGDLRALKRALRRQRLVLLLDEAEKLVRPAFTADLHDLLRALAQEPTLTLAVASHRPLVEVFPPSSDTSPFHNIFTEKRLGPFTPAEARAFLAHRLQGTGVTFTPEEMDRLVARSGGHPARLQRLAYALFEEKSG</sequence>
<feature type="region of interest" description="Disordered" evidence="1">
    <location>
        <begin position="1"/>
        <end position="21"/>
    </location>
</feature>
<evidence type="ECO:0000256" key="1">
    <source>
        <dbReference type="SAM" id="MobiDB-lite"/>
    </source>
</evidence>
<name>H5SKD0_9ZZZZ</name>
<dbReference type="InterPro" id="IPR049945">
    <property type="entry name" value="AAA_22"/>
</dbReference>
<evidence type="ECO:0000259" key="2">
    <source>
        <dbReference type="Pfam" id="PF13401"/>
    </source>
</evidence>
<dbReference type="PANTHER" id="PTHR34301">
    <property type="entry name" value="DNA-BINDING PROTEIN-RELATED"/>
    <property type="match status" value="1"/>
</dbReference>
<evidence type="ECO:0000313" key="3">
    <source>
        <dbReference type="EMBL" id="BAL56616.1"/>
    </source>
</evidence>
<dbReference type="Gene3D" id="3.40.50.300">
    <property type="entry name" value="P-loop containing nucleotide triphosphate hydrolases"/>
    <property type="match status" value="1"/>
</dbReference>
<reference evidence="3" key="1">
    <citation type="journal article" date="2005" name="Environ. Microbiol.">
        <title>Genetic and functional properties of uncultivated thermophilic crenarchaeotes from a subsurface gold mine as revealed by analysis of genome fragments.</title>
        <authorList>
            <person name="Nunoura T."/>
            <person name="Hirayama H."/>
            <person name="Takami H."/>
            <person name="Oida H."/>
            <person name="Nishi S."/>
            <person name="Shimamura S."/>
            <person name="Suzuki Y."/>
            <person name="Inagaki F."/>
            <person name="Takai K."/>
            <person name="Nealson K.H."/>
            <person name="Horikoshi K."/>
        </authorList>
    </citation>
    <scope>NUCLEOTIDE SEQUENCE</scope>
</reference>
<organism evidence="3">
    <name type="scientific">uncultured prokaryote</name>
    <dbReference type="NCBI Taxonomy" id="198431"/>
    <lineage>
        <taxon>unclassified sequences</taxon>
        <taxon>environmental samples</taxon>
    </lineage>
</organism>
<feature type="region of interest" description="Disordered" evidence="1">
    <location>
        <begin position="141"/>
        <end position="169"/>
    </location>
</feature>
<dbReference type="AlphaFoldDB" id="H5SKD0"/>
<dbReference type="GO" id="GO:0016887">
    <property type="term" value="F:ATP hydrolysis activity"/>
    <property type="evidence" value="ECO:0007669"/>
    <property type="project" value="InterPro"/>
</dbReference>
<dbReference type="PANTHER" id="PTHR34301:SF8">
    <property type="entry name" value="ATPASE DOMAIN-CONTAINING PROTEIN"/>
    <property type="match status" value="1"/>
</dbReference>